<dbReference type="InterPro" id="IPR002798">
    <property type="entry name" value="SpoIIM-like"/>
</dbReference>
<feature type="transmembrane region" description="Helical" evidence="1">
    <location>
        <begin position="123"/>
        <end position="141"/>
    </location>
</feature>
<feature type="transmembrane region" description="Helical" evidence="1">
    <location>
        <begin position="317"/>
        <end position="336"/>
    </location>
</feature>
<dbReference type="PANTHER" id="PTHR35337">
    <property type="entry name" value="SLR1478 PROTEIN"/>
    <property type="match status" value="1"/>
</dbReference>
<dbReference type="AlphaFoldDB" id="A0A1V2H0C8"/>
<keyword evidence="1" id="KW-0472">Membrane</keyword>
<name>A0A1V2H0C8_9PROT</name>
<sequence length="346" mass="37443">MSDATVSDAPLRDIPLRSHRFRREREAEWQRLEALLKLAESGRWGRLSDDDLLAIPVLYRSAISALSIARATSLDQGLVRYLEALCTRAYFFVYGGRASLGERLGHFFARGWARAVQGLWRELLAAFLITLLGAVVAYAMVQADPDWYRSFVPMGLAGGRDPDATAQYLRGTLYDEDKTAADALSVFATYLFTHNARIAIMTFALGFAFCLPTALLLAYNGAVLGAMVAVFVRKDLGFELGGWLLIHGVTELLAIILAGAAGLRIGLAVAFPGAESRLHSASLAGRQAATAMGGVVLMLVLAGLLEGFGRQMIQSDLWRYAIAGSTAAFWALYFGWPRKAAGAGDA</sequence>
<feature type="transmembrane region" description="Helical" evidence="1">
    <location>
        <begin position="287"/>
        <end position="305"/>
    </location>
</feature>
<protein>
    <recommendedName>
        <fullName evidence="4">Stage II sporulation protein M</fullName>
    </recommendedName>
</protein>
<evidence type="ECO:0000313" key="3">
    <source>
        <dbReference type="Proteomes" id="UP000188879"/>
    </source>
</evidence>
<keyword evidence="3" id="KW-1185">Reference proteome</keyword>
<evidence type="ECO:0008006" key="4">
    <source>
        <dbReference type="Google" id="ProtNLM"/>
    </source>
</evidence>
<organism evidence="2 3">
    <name type="scientific">Teichococcus deserti</name>
    <dbReference type="NCBI Taxonomy" id="1817963"/>
    <lineage>
        <taxon>Bacteria</taxon>
        <taxon>Pseudomonadati</taxon>
        <taxon>Pseudomonadota</taxon>
        <taxon>Alphaproteobacteria</taxon>
        <taxon>Acetobacterales</taxon>
        <taxon>Roseomonadaceae</taxon>
        <taxon>Roseomonas</taxon>
    </lineage>
</organism>
<evidence type="ECO:0000313" key="2">
    <source>
        <dbReference type="EMBL" id="ONG51573.1"/>
    </source>
</evidence>
<feature type="transmembrane region" description="Helical" evidence="1">
    <location>
        <begin position="198"/>
        <end position="231"/>
    </location>
</feature>
<dbReference type="Pfam" id="PF01944">
    <property type="entry name" value="SpoIIM"/>
    <property type="match status" value="1"/>
</dbReference>
<gene>
    <name evidence="2" type="ORF">BKE38_15910</name>
</gene>
<proteinExistence type="predicted"/>
<evidence type="ECO:0000256" key="1">
    <source>
        <dbReference type="SAM" id="Phobius"/>
    </source>
</evidence>
<comment type="caution">
    <text evidence="2">The sequence shown here is derived from an EMBL/GenBank/DDBJ whole genome shotgun (WGS) entry which is preliminary data.</text>
</comment>
<dbReference type="Proteomes" id="UP000188879">
    <property type="component" value="Unassembled WGS sequence"/>
</dbReference>
<dbReference type="RefSeq" id="WP_076958317.1">
    <property type="nucleotide sequence ID" value="NZ_MLCO01000160.1"/>
</dbReference>
<dbReference type="PANTHER" id="PTHR35337:SF1">
    <property type="entry name" value="SLR1478 PROTEIN"/>
    <property type="match status" value="1"/>
</dbReference>
<feature type="transmembrane region" description="Helical" evidence="1">
    <location>
        <begin position="243"/>
        <end position="267"/>
    </location>
</feature>
<keyword evidence="1" id="KW-1133">Transmembrane helix</keyword>
<dbReference type="EMBL" id="MLCO01000160">
    <property type="protein sequence ID" value="ONG51573.1"/>
    <property type="molecule type" value="Genomic_DNA"/>
</dbReference>
<keyword evidence="1" id="KW-0812">Transmembrane</keyword>
<dbReference type="OrthoDB" id="7699993at2"/>
<accession>A0A1V2H0C8</accession>
<reference evidence="2 3" key="1">
    <citation type="submission" date="2016-10" db="EMBL/GenBank/DDBJ databases">
        <title>Draft Genome sequence of Roseomonas sp. strain M3.</title>
        <authorList>
            <person name="Subhash Y."/>
            <person name="Lee S."/>
        </authorList>
    </citation>
    <scope>NUCLEOTIDE SEQUENCE [LARGE SCALE GENOMIC DNA]</scope>
    <source>
        <strain evidence="2 3">M3</strain>
    </source>
</reference>